<feature type="transmembrane region" description="Helical" evidence="8">
    <location>
        <begin position="100"/>
        <end position="124"/>
    </location>
</feature>
<name>A0A6H0Y5Q6_9PEZI</name>
<feature type="transmembrane region" description="Helical" evidence="8">
    <location>
        <begin position="162"/>
        <end position="181"/>
    </location>
</feature>
<feature type="transmembrane region" description="Helical" evidence="8">
    <location>
        <begin position="413"/>
        <end position="436"/>
    </location>
</feature>
<feature type="transmembrane region" description="Helical" evidence="8">
    <location>
        <begin position="196"/>
        <end position="217"/>
    </location>
</feature>
<feature type="transmembrane region" description="Helical" evidence="8">
    <location>
        <begin position="130"/>
        <end position="150"/>
    </location>
</feature>
<feature type="transmembrane region" description="Helical" evidence="8">
    <location>
        <begin position="71"/>
        <end position="88"/>
    </location>
</feature>
<feature type="region of interest" description="Disordered" evidence="9">
    <location>
        <begin position="253"/>
        <end position="278"/>
    </location>
</feature>
<dbReference type="Gene3D" id="1.20.1250.20">
    <property type="entry name" value="MFS general substrate transporter like domains"/>
    <property type="match status" value="2"/>
</dbReference>
<evidence type="ECO:0000256" key="3">
    <source>
        <dbReference type="ARBA" id="ARBA00022448"/>
    </source>
</evidence>
<dbReference type="AlphaFoldDB" id="A0A6H0Y5Q6"/>
<organism evidence="11 12">
    <name type="scientific">Peltaster fructicola</name>
    <dbReference type="NCBI Taxonomy" id="286661"/>
    <lineage>
        <taxon>Eukaryota</taxon>
        <taxon>Fungi</taxon>
        <taxon>Dikarya</taxon>
        <taxon>Ascomycota</taxon>
        <taxon>Pezizomycotina</taxon>
        <taxon>Dothideomycetes</taxon>
        <taxon>Dothideomycetes incertae sedis</taxon>
        <taxon>Peltaster</taxon>
    </lineage>
</organism>
<dbReference type="PANTHER" id="PTHR23515">
    <property type="entry name" value="HIGH-AFFINITY NITRATE TRANSPORTER 2.3"/>
    <property type="match status" value="1"/>
</dbReference>
<dbReference type="InterPro" id="IPR036259">
    <property type="entry name" value="MFS_trans_sf"/>
</dbReference>
<dbReference type="OrthoDB" id="434240at2759"/>
<dbReference type="GO" id="GO:0042128">
    <property type="term" value="P:nitrate assimilation"/>
    <property type="evidence" value="ECO:0007669"/>
    <property type="project" value="UniProtKB-UniRule"/>
</dbReference>
<feature type="transmembrane region" description="Helical" evidence="8">
    <location>
        <begin position="388"/>
        <end position="407"/>
    </location>
</feature>
<feature type="transmembrane region" description="Helical" evidence="8">
    <location>
        <begin position="448"/>
        <end position="470"/>
    </location>
</feature>
<evidence type="ECO:0000256" key="2">
    <source>
        <dbReference type="ARBA" id="ARBA00008432"/>
    </source>
</evidence>
<keyword evidence="6 8" id="KW-0534">Nitrate assimilation</keyword>
<feature type="domain" description="Major facilitator superfamily (MFS) profile" evidence="10">
    <location>
        <begin position="34"/>
        <end position="500"/>
    </location>
</feature>
<dbReference type="GO" id="GO:0005886">
    <property type="term" value="C:plasma membrane"/>
    <property type="evidence" value="ECO:0007669"/>
    <property type="project" value="UniProtKB-SubCell"/>
</dbReference>
<evidence type="ECO:0000313" key="12">
    <source>
        <dbReference type="Proteomes" id="UP000503462"/>
    </source>
</evidence>
<keyword evidence="7 8" id="KW-0472">Membrane</keyword>
<dbReference type="NCBIfam" id="TIGR00886">
    <property type="entry name" value="2A0108"/>
    <property type="match status" value="1"/>
</dbReference>
<evidence type="ECO:0000256" key="4">
    <source>
        <dbReference type="ARBA" id="ARBA00022692"/>
    </source>
</evidence>
<keyword evidence="4 8" id="KW-0812">Transmembrane</keyword>
<accession>A0A6H0Y5Q6</accession>
<evidence type="ECO:0000256" key="1">
    <source>
        <dbReference type="ARBA" id="ARBA00004141"/>
    </source>
</evidence>
<sequence length="506" mass="54663">MFLSFLWTAPELNPVTLKARSIPILNPVNQHGRVFFFSWLGFLLAFWSWYAFPPLLTKTIKDDLGLYQSEIANSNIIALTAGLIFRFVSGPLCDRFGPRIVFASLLLAGALPTALAGCVTNAAGLIVLRFFVGILGATFVPCQVWTTAFYDKNVVGSANALVGGWGNSGGGITYFVMPAILDSLVGRQHLSPSTGWRVAFIVPFILITATAIGMLTLCPDTPTGKWSERHINTTKDNTTVHVVTQLPEQTYDQHKTATPVAAEKQREKDAESGETTAPHLESGTVTAIDEYQHEVVVKPSAGEIWKVISNPQSLALALTYFNSFGAELAINSILGAYYLGNFPWLGQTGAGQRAAIFGLVNFVFRPAGGFVADLLYKYTDGSLWAKKFWIHFVGIAGGAFCLALGLLDPHNLATMIGLVLGLAFFIAAGNGANFALVPHVHPHANGVLSGFVGSTGNFGGIIFSIIFRYTGNNYHQGIWIIGIFYIAMNLAVCWIRPIPKAQIGGR</sequence>
<dbReference type="Pfam" id="PF07690">
    <property type="entry name" value="MFS_1"/>
    <property type="match status" value="1"/>
</dbReference>
<proteinExistence type="inferred from homology"/>
<evidence type="ECO:0000313" key="11">
    <source>
        <dbReference type="EMBL" id="QIX02372.1"/>
    </source>
</evidence>
<protein>
    <recommendedName>
        <fullName evidence="8">Nitrate/nitrite transporter</fullName>
    </recommendedName>
</protein>
<dbReference type="EMBL" id="CP051143">
    <property type="protein sequence ID" value="QIX02372.1"/>
    <property type="molecule type" value="Genomic_DNA"/>
</dbReference>
<evidence type="ECO:0000256" key="8">
    <source>
        <dbReference type="RuleBase" id="RU366033"/>
    </source>
</evidence>
<dbReference type="InterPro" id="IPR044772">
    <property type="entry name" value="NO3_transporter"/>
</dbReference>
<evidence type="ECO:0000256" key="7">
    <source>
        <dbReference type="ARBA" id="ARBA00023136"/>
    </source>
</evidence>
<evidence type="ECO:0000256" key="5">
    <source>
        <dbReference type="ARBA" id="ARBA00022989"/>
    </source>
</evidence>
<dbReference type="GO" id="GO:0015112">
    <property type="term" value="F:nitrate transmembrane transporter activity"/>
    <property type="evidence" value="ECO:0007669"/>
    <property type="project" value="UniProtKB-UniRule"/>
</dbReference>
<keyword evidence="5 8" id="KW-1133">Transmembrane helix</keyword>
<feature type="transmembrane region" description="Helical" evidence="8">
    <location>
        <begin position="34"/>
        <end position="51"/>
    </location>
</feature>
<keyword evidence="12" id="KW-1185">Reference proteome</keyword>
<feature type="transmembrane region" description="Helical" evidence="8">
    <location>
        <begin position="476"/>
        <end position="495"/>
    </location>
</feature>
<reference evidence="11 12" key="1">
    <citation type="journal article" date="2016" name="Sci. Rep.">
        <title>Peltaster fructicola genome reveals evolution from an invasive phytopathogen to an ectophytic parasite.</title>
        <authorList>
            <person name="Xu C."/>
            <person name="Chen H."/>
            <person name="Gleason M.L."/>
            <person name="Xu J.R."/>
            <person name="Liu H."/>
            <person name="Zhang R."/>
            <person name="Sun G."/>
        </authorList>
    </citation>
    <scope>NUCLEOTIDE SEQUENCE [LARGE SCALE GENOMIC DNA]</scope>
    <source>
        <strain evidence="11 12">LNHT1506</strain>
    </source>
</reference>
<dbReference type="CDD" id="cd17341">
    <property type="entry name" value="MFS_NRT2_like"/>
    <property type="match status" value="1"/>
</dbReference>
<dbReference type="Proteomes" id="UP000503462">
    <property type="component" value="Chromosome 5"/>
</dbReference>
<evidence type="ECO:0000259" key="10">
    <source>
        <dbReference type="PROSITE" id="PS50850"/>
    </source>
</evidence>
<keyword evidence="8" id="KW-1003">Cell membrane</keyword>
<dbReference type="InterPro" id="IPR011701">
    <property type="entry name" value="MFS"/>
</dbReference>
<evidence type="ECO:0000256" key="9">
    <source>
        <dbReference type="SAM" id="MobiDB-lite"/>
    </source>
</evidence>
<feature type="transmembrane region" description="Helical" evidence="8">
    <location>
        <begin position="354"/>
        <end position="376"/>
    </location>
</feature>
<feature type="transmembrane region" description="Helical" evidence="8">
    <location>
        <begin position="314"/>
        <end position="334"/>
    </location>
</feature>
<dbReference type="GO" id="GO:0015113">
    <property type="term" value="F:nitrite transmembrane transporter activity"/>
    <property type="evidence" value="ECO:0007669"/>
    <property type="project" value="InterPro"/>
</dbReference>
<dbReference type="InterPro" id="IPR020846">
    <property type="entry name" value="MFS_dom"/>
</dbReference>
<comment type="subcellular location">
    <subcellularLocation>
        <location evidence="8">Cell membrane</location>
        <topology evidence="8">Multi-pass membrane protein</topology>
    </subcellularLocation>
    <subcellularLocation>
        <location evidence="1">Membrane</location>
        <topology evidence="1">Multi-pass membrane protein</topology>
    </subcellularLocation>
</comment>
<evidence type="ECO:0000256" key="6">
    <source>
        <dbReference type="ARBA" id="ARBA00023063"/>
    </source>
</evidence>
<dbReference type="InterPro" id="IPR004737">
    <property type="entry name" value="NO3_transporter_NarK/NarU-like"/>
</dbReference>
<dbReference type="PROSITE" id="PS50850">
    <property type="entry name" value="MFS"/>
    <property type="match status" value="1"/>
</dbReference>
<comment type="similarity">
    <text evidence="2 8">Belongs to the major facilitator superfamily. Nitrate/nitrite porter (TC 2.A.1.8) family.</text>
</comment>
<gene>
    <name evidence="11" type="ORF">AMS68_007889</name>
</gene>
<keyword evidence="3 8" id="KW-0813">Transport</keyword>
<dbReference type="SUPFAM" id="SSF103473">
    <property type="entry name" value="MFS general substrate transporter"/>
    <property type="match status" value="1"/>
</dbReference>